<sequence>MRCFLTEKSSSVFSRGSVEPSHGPPSVMESQAGAKNAATAGVLLG</sequence>
<organism evidence="2 3">
    <name type="scientific">Thermogutta terrifontis</name>
    <dbReference type="NCBI Taxonomy" id="1331910"/>
    <lineage>
        <taxon>Bacteria</taxon>
        <taxon>Pseudomonadati</taxon>
        <taxon>Planctomycetota</taxon>
        <taxon>Planctomycetia</taxon>
        <taxon>Pirellulales</taxon>
        <taxon>Thermoguttaceae</taxon>
        <taxon>Thermogutta</taxon>
    </lineage>
</organism>
<proteinExistence type="predicted"/>
<reference evidence="2 3" key="1">
    <citation type="journal article" name="Front. Microbiol.">
        <title>Sugar Metabolism of the First Thermophilic Planctomycete Thermogutta terrifontis: Comparative Genomic and Transcriptomic Approaches.</title>
        <authorList>
            <person name="Elcheninov A.G."/>
            <person name="Menzel P."/>
            <person name="Gudbergsdottir S.R."/>
            <person name="Slesarev A.I."/>
            <person name="Kadnikov V.V."/>
            <person name="Krogh A."/>
            <person name="Bonch-Osmolovskaya E.A."/>
            <person name="Peng X."/>
            <person name="Kublanov I.V."/>
        </authorList>
    </citation>
    <scope>NUCLEOTIDE SEQUENCE [LARGE SCALE GENOMIC DNA]</scope>
    <source>
        <strain evidence="2 3">R1</strain>
    </source>
</reference>
<name>A0A286RKV9_9BACT</name>
<dbReference type="AlphaFoldDB" id="A0A286RKV9"/>
<evidence type="ECO:0000313" key="3">
    <source>
        <dbReference type="Proteomes" id="UP000215086"/>
    </source>
</evidence>
<gene>
    <name evidence="2" type="ORF">THTE_4004</name>
</gene>
<evidence type="ECO:0000256" key="1">
    <source>
        <dbReference type="SAM" id="MobiDB-lite"/>
    </source>
</evidence>
<accession>A0A286RKV9</accession>
<dbReference type="Proteomes" id="UP000215086">
    <property type="component" value="Chromosome"/>
</dbReference>
<dbReference type="EMBL" id="CP018477">
    <property type="protein sequence ID" value="ASV76605.1"/>
    <property type="molecule type" value="Genomic_DNA"/>
</dbReference>
<protein>
    <submittedName>
        <fullName evidence="2">Uncharacterized protein</fullName>
    </submittedName>
</protein>
<evidence type="ECO:0000313" key="2">
    <source>
        <dbReference type="EMBL" id="ASV76605.1"/>
    </source>
</evidence>
<keyword evidence="3" id="KW-1185">Reference proteome</keyword>
<feature type="region of interest" description="Disordered" evidence="1">
    <location>
        <begin position="1"/>
        <end position="45"/>
    </location>
</feature>
<dbReference type="KEGG" id="ttf:THTE_4004"/>